<gene>
    <name evidence="2" type="ORF">SAMN05216167_14918</name>
</gene>
<protein>
    <submittedName>
        <fullName evidence="2">Uncharacterized protein</fullName>
    </submittedName>
</protein>
<evidence type="ECO:0000313" key="3">
    <source>
        <dbReference type="Proteomes" id="UP000198598"/>
    </source>
</evidence>
<dbReference type="STRING" id="662367.SAMN05216167_14918"/>
<keyword evidence="3" id="KW-1185">Reference proteome</keyword>
<dbReference type="RefSeq" id="WP_093835178.1">
    <property type="nucleotide sequence ID" value="NZ_FOLQ01000049.1"/>
</dbReference>
<proteinExistence type="predicted"/>
<reference evidence="2 3" key="1">
    <citation type="submission" date="2016-10" db="EMBL/GenBank/DDBJ databases">
        <authorList>
            <person name="de Groot N.N."/>
        </authorList>
    </citation>
    <scope>NUCLEOTIDE SEQUENCE [LARGE SCALE GENOMIC DNA]</scope>
    <source>
        <strain evidence="2 3">DSM 26130</strain>
    </source>
</reference>
<organism evidence="2 3">
    <name type="scientific">Spirosoma endophyticum</name>
    <dbReference type="NCBI Taxonomy" id="662367"/>
    <lineage>
        <taxon>Bacteria</taxon>
        <taxon>Pseudomonadati</taxon>
        <taxon>Bacteroidota</taxon>
        <taxon>Cytophagia</taxon>
        <taxon>Cytophagales</taxon>
        <taxon>Cytophagaceae</taxon>
        <taxon>Spirosoma</taxon>
    </lineage>
</organism>
<sequence length="115" mass="12686">MNNNPLALNTRDLITSVLIELTGIIGPMPVADPDFPILQAILNELSQLNFKIVVDDINQMATTINQHNVDLQNLTQQIRGTTTQLQNLSNRLKQVSDTITFLVDTFAKGMALGIL</sequence>
<name>A0A1I2HYZ0_9BACT</name>
<dbReference type="Proteomes" id="UP000198598">
    <property type="component" value="Unassembled WGS sequence"/>
</dbReference>
<feature type="coiled-coil region" evidence="1">
    <location>
        <begin position="57"/>
        <end position="98"/>
    </location>
</feature>
<dbReference type="EMBL" id="FOLQ01000049">
    <property type="protein sequence ID" value="SFF33571.1"/>
    <property type="molecule type" value="Genomic_DNA"/>
</dbReference>
<evidence type="ECO:0000313" key="2">
    <source>
        <dbReference type="EMBL" id="SFF33571.1"/>
    </source>
</evidence>
<accession>A0A1I2HYZ0</accession>
<evidence type="ECO:0000256" key="1">
    <source>
        <dbReference type="SAM" id="Coils"/>
    </source>
</evidence>
<dbReference type="AlphaFoldDB" id="A0A1I2HYZ0"/>
<keyword evidence="1" id="KW-0175">Coiled coil</keyword>